<comment type="caution">
    <text evidence="1">The sequence shown here is derived from an EMBL/GenBank/DDBJ whole genome shotgun (WGS) entry which is preliminary data.</text>
</comment>
<protein>
    <submittedName>
        <fullName evidence="1">Uncharacterized protein</fullName>
    </submittedName>
</protein>
<evidence type="ECO:0000313" key="2">
    <source>
        <dbReference type="Proteomes" id="UP000321307"/>
    </source>
</evidence>
<dbReference type="AlphaFoldDB" id="A0A9X9C1T1"/>
<dbReference type="RefSeq" id="WP_106024944.1">
    <property type="nucleotide sequence ID" value="NZ_VOUP01000012.1"/>
</dbReference>
<proteinExistence type="predicted"/>
<dbReference type="EMBL" id="VOUP01000012">
    <property type="protein sequence ID" value="TXE27096.1"/>
    <property type="molecule type" value="Genomic_DNA"/>
</dbReference>
<gene>
    <name evidence="1" type="ORF">FOT63_19415</name>
</gene>
<sequence length="179" mass="20531">MLSIQEVVEQTRNALQMLIDRMGLNLAVGPLKESDYRLLSSGMFGELNWEWGISKYTGKENSVDLCFKILSVKEEYPAGIALCAYRTDTQAFEIYMIENFVRDQDSHPLCKRMALFTFMGAFIFTDAVEGSHIIIDEPDEALRDYYSQFGFEDDPGCSYRMSCTLETLRAIITNPEKWV</sequence>
<dbReference type="Proteomes" id="UP000321307">
    <property type="component" value="Unassembled WGS sequence"/>
</dbReference>
<name>A0A9X9C1T1_9GAMM</name>
<accession>A0A9X9C1T1</accession>
<evidence type="ECO:0000313" key="1">
    <source>
        <dbReference type="EMBL" id="TXE27096.1"/>
    </source>
</evidence>
<reference evidence="1 2" key="1">
    <citation type="submission" date="2019-07" db="EMBL/GenBank/DDBJ databases">
        <title>Serratia strains were isolated from fresh produce.</title>
        <authorList>
            <person name="Cho G.-S."/>
            <person name="Stein M."/>
            <person name="Lee W."/>
            <person name="Suh S.H."/>
            <person name="Franz C.M.A.P."/>
        </authorList>
    </citation>
    <scope>NUCLEOTIDE SEQUENCE [LARGE SCALE GENOMIC DNA]</scope>
    <source>
        <strain evidence="1 2">S17</strain>
    </source>
</reference>
<organism evidence="1 2">
    <name type="scientific">Serratia ureilytica</name>
    <dbReference type="NCBI Taxonomy" id="300181"/>
    <lineage>
        <taxon>Bacteria</taxon>
        <taxon>Pseudomonadati</taxon>
        <taxon>Pseudomonadota</taxon>
        <taxon>Gammaproteobacteria</taxon>
        <taxon>Enterobacterales</taxon>
        <taxon>Yersiniaceae</taxon>
        <taxon>Serratia</taxon>
    </lineage>
</organism>